<keyword evidence="6" id="KW-0547">Nucleotide-binding</keyword>
<dbReference type="Proteomes" id="UP000823850">
    <property type="component" value="Unassembled WGS sequence"/>
</dbReference>
<keyword evidence="8" id="KW-0067">ATP-binding</keyword>
<dbReference type="InterPro" id="IPR010559">
    <property type="entry name" value="Sig_transdc_His_kin_internal"/>
</dbReference>
<evidence type="ECO:0000256" key="10">
    <source>
        <dbReference type="ARBA" id="ARBA00023012"/>
    </source>
</evidence>
<name>A0A9D2RDA2_9FIRM</name>
<evidence type="ECO:0000256" key="3">
    <source>
        <dbReference type="ARBA" id="ARBA00022553"/>
    </source>
</evidence>
<evidence type="ECO:0000256" key="12">
    <source>
        <dbReference type="SAM" id="Phobius"/>
    </source>
</evidence>
<evidence type="ECO:0000256" key="5">
    <source>
        <dbReference type="ARBA" id="ARBA00022692"/>
    </source>
</evidence>
<dbReference type="GO" id="GO:0005524">
    <property type="term" value="F:ATP binding"/>
    <property type="evidence" value="ECO:0007669"/>
    <property type="project" value="UniProtKB-KW"/>
</dbReference>
<reference evidence="15" key="1">
    <citation type="journal article" date="2021" name="PeerJ">
        <title>Extensive microbial diversity within the chicken gut microbiome revealed by metagenomics and culture.</title>
        <authorList>
            <person name="Gilroy R."/>
            <person name="Ravi A."/>
            <person name="Getino M."/>
            <person name="Pursley I."/>
            <person name="Horton D.L."/>
            <person name="Alikhan N.F."/>
            <person name="Baker D."/>
            <person name="Gharbi K."/>
            <person name="Hall N."/>
            <person name="Watson M."/>
            <person name="Adriaenssens E.M."/>
            <person name="Foster-Nyarko E."/>
            <person name="Jarju S."/>
            <person name="Secka A."/>
            <person name="Antonio M."/>
            <person name="Oren A."/>
            <person name="Chaudhuri R.R."/>
            <person name="La Ragione R."/>
            <person name="Hildebrand F."/>
            <person name="Pallen M.J."/>
        </authorList>
    </citation>
    <scope>NUCLEOTIDE SEQUENCE</scope>
    <source>
        <strain evidence="15">ChiW19-6364</strain>
    </source>
</reference>
<dbReference type="Gene3D" id="6.10.340.10">
    <property type="match status" value="1"/>
</dbReference>
<feature type="transmembrane region" description="Helical" evidence="12">
    <location>
        <begin position="292"/>
        <end position="317"/>
    </location>
</feature>
<dbReference type="InterPro" id="IPR003594">
    <property type="entry name" value="HATPase_dom"/>
</dbReference>
<keyword evidence="7 15" id="KW-0418">Kinase</keyword>
<accession>A0A9D2RDA2</accession>
<evidence type="ECO:0000259" key="14">
    <source>
        <dbReference type="Pfam" id="PF06580"/>
    </source>
</evidence>
<evidence type="ECO:0000256" key="11">
    <source>
        <dbReference type="ARBA" id="ARBA00023136"/>
    </source>
</evidence>
<evidence type="ECO:0000259" key="13">
    <source>
        <dbReference type="Pfam" id="PF02518"/>
    </source>
</evidence>
<proteinExistence type="predicted"/>
<organism evidence="15 16">
    <name type="scientific">Candidatus Blautia stercoripullorum</name>
    <dbReference type="NCBI Taxonomy" id="2838502"/>
    <lineage>
        <taxon>Bacteria</taxon>
        <taxon>Bacillati</taxon>
        <taxon>Bacillota</taxon>
        <taxon>Clostridia</taxon>
        <taxon>Lachnospirales</taxon>
        <taxon>Lachnospiraceae</taxon>
        <taxon>Blautia</taxon>
    </lineage>
</organism>
<sequence>MKKILKNIKRCFSHFQAKLLAAFLLCTLIPLGIIGGISYSVSYGIARDRILSASMSSDEQLNMQINERLEQVENVADSLQYDMYALMQADTPMDSLSSLTDTRNDVSLFKATFRLFYASVFLPQDHLGAGEGLYFFPLTDLEKYALPVESLENPGTSSIWFYQEKVTVPVMISSVQNSRSCAACCRILKDTETQVIEYAYIIFLDVSDFSQYLEESFSDKNISSYIVTDQGQPIAHNSPDQPVDIDQEKLSDLAKEEGTLYQKDQVSYHTVRLQNGWYHITEIPDSYIRNNVYILVKTILITLLCSLPLTILVIIAISRSLTRKIRILSTAMKEFKLDAPGKEIQELISPAKDPDTYDEIDKLGLTFQKMQASLSSNMQSILDLSLTEERLKYQLLQSQINPHFLYNILGSIQTCQSLGKLDIANEMITNLTRFYRMTLRKSGDLITIRDELEIARLYLKIEKLCHNDNLSWEIDLEDGIENFLICKFTLQPFLENSILHGLSQRTPQVHIVITAVYGDDTVIITIADNGAGIGEKQLAEIRHTLDSKIVDYEKHFGIGNVNKRISNPYFGNGHISIDSRLYHGTKITIEFNQMEEENEESNDC</sequence>
<comment type="subcellular location">
    <subcellularLocation>
        <location evidence="1">Cell membrane</location>
        <topology evidence="1">Multi-pass membrane protein</topology>
    </subcellularLocation>
</comment>
<keyword evidence="2" id="KW-1003">Cell membrane</keyword>
<evidence type="ECO:0000256" key="2">
    <source>
        <dbReference type="ARBA" id="ARBA00022475"/>
    </source>
</evidence>
<evidence type="ECO:0000256" key="6">
    <source>
        <dbReference type="ARBA" id="ARBA00022741"/>
    </source>
</evidence>
<reference evidence="15" key="2">
    <citation type="submission" date="2021-04" db="EMBL/GenBank/DDBJ databases">
        <authorList>
            <person name="Gilroy R."/>
        </authorList>
    </citation>
    <scope>NUCLEOTIDE SEQUENCE</scope>
    <source>
        <strain evidence="15">ChiW19-6364</strain>
    </source>
</reference>
<keyword evidence="11 12" id="KW-0472">Membrane</keyword>
<keyword evidence="5 12" id="KW-0812">Transmembrane</keyword>
<keyword evidence="9 12" id="KW-1133">Transmembrane helix</keyword>
<evidence type="ECO:0000313" key="16">
    <source>
        <dbReference type="Proteomes" id="UP000823850"/>
    </source>
</evidence>
<dbReference type="AlphaFoldDB" id="A0A9D2RDA2"/>
<dbReference type="Pfam" id="PF06580">
    <property type="entry name" value="His_kinase"/>
    <property type="match status" value="1"/>
</dbReference>
<feature type="domain" description="Histidine kinase/HSP90-like ATPase" evidence="13">
    <location>
        <begin position="490"/>
        <end position="592"/>
    </location>
</feature>
<dbReference type="PANTHER" id="PTHR34220:SF11">
    <property type="entry name" value="SENSOR PROTEIN KINASE HPTS"/>
    <property type="match status" value="1"/>
</dbReference>
<evidence type="ECO:0000256" key="1">
    <source>
        <dbReference type="ARBA" id="ARBA00004651"/>
    </source>
</evidence>
<gene>
    <name evidence="15" type="ORF">H9913_13235</name>
</gene>
<protein>
    <submittedName>
        <fullName evidence="15">Histidine kinase</fullName>
    </submittedName>
</protein>
<evidence type="ECO:0000256" key="7">
    <source>
        <dbReference type="ARBA" id="ARBA00022777"/>
    </source>
</evidence>
<dbReference type="EMBL" id="DWUX01000226">
    <property type="protein sequence ID" value="HJD40973.1"/>
    <property type="molecule type" value="Genomic_DNA"/>
</dbReference>
<dbReference type="InterPro" id="IPR050640">
    <property type="entry name" value="Bact_2-comp_sensor_kinase"/>
</dbReference>
<keyword evidence="3" id="KW-0597">Phosphoprotein</keyword>
<evidence type="ECO:0000256" key="8">
    <source>
        <dbReference type="ARBA" id="ARBA00022840"/>
    </source>
</evidence>
<evidence type="ECO:0000256" key="4">
    <source>
        <dbReference type="ARBA" id="ARBA00022679"/>
    </source>
</evidence>
<dbReference type="InterPro" id="IPR036890">
    <property type="entry name" value="HATPase_C_sf"/>
</dbReference>
<evidence type="ECO:0000313" key="15">
    <source>
        <dbReference type="EMBL" id="HJD40973.1"/>
    </source>
</evidence>
<dbReference type="PANTHER" id="PTHR34220">
    <property type="entry name" value="SENSOR HISTIDINE KINASE YPDA"/>
    <property type="match status" value="1"/>
</dbReference>
<keyword evidence="4" id="KW-0808">Transferase</keyword>
<dbReference type="Gene3D" id="3.30.565.10">
    <property type="entry name" value="Histidine kinase-like ATPase, C-terminal domain"/>
    <property type="match status" value="1"/>
</dbReference>
<evidence type="ECO:0000256" key="9">
    <source>
        <dbReference type="ARBA" id="ARBA00022989"/>
    </source>
</evidence>
<dbReference type="Pfam" id="PF02518">
    <property type="entry name" value="HATPase_c"/>
    <property type="match status" value="1"/>
</dbReference>
<keyword evidence="10" id="KW-0902">Two-component regulatory system</keyword>
<comment type="caution">
    <text evidence="15">The sequence shown here is derived from an EMBL/GenBank/DDBJ whole genome shotgun (WGS) entry which is preliminary data.</text>
</comment>
<dbReference type="GO" id="GO:0005886">
    <property type="term" value="C:plasma membrane"/>
    <property type="evidence" value="ECO:0007669"/>
    <property type="project" value="UniProtKB-SubCell"/>
</dbReference>
<dbReference type="GO" id="GO:0000155">
    <property type="term" value="F:phosphorelay sensor kinase activity"/>
    <property type="evidence" value="ECO:0007669"/>
    <property type="project" value="InterPro"/>
</dbReference>
<feature type="domain" description="Signal transduction histidine kinase internal region" evidence="14">
    <location>
        <begin position="392"/>
        <end position="469"/>
    </location>
</feature>
<dbReference type="SUPFAM" id="SSF55874">
    <property type="entry name" value="ATPase domain of HSP90 chaperone/DNA topoisomerase II/histidine kinase"/>
    <property type="match status" value="1"/>
</dbReference>